<dbReference type="InParanoid" id="A0A420XQA7"/>
<keyword evidence="3" id="KW-1185">Reference proteome</keyword>
<accession>A0A420XQA7</accession>
<evidence type="ECO:0000256" key="1">
    <source>
        <dbReference type="SAM" id="Phobius"/>
    </source>
</evidence>
<feature type="transmembrane region" description="Helical" evidence="1">
    <location>
        <begin position="21"/>
        <end position="44"/>
    </location>
</feature>
<dbReference type="InterPro" id="IPR045924">
    <property type="entry name" value="DUF6343"/>
</dbReference>
<name>A0A420XQA7_9ACTN</name>
<gene>
    <name evidence="2" type="ORF">CLV35_1901</name>
</gene>
<dbReference type="Pfam" id="PF19870">
    <property type="entry name" value="DUF6343"/>
    <property type="match status" value="1"/>
</dbReference>
<dbReference type="EMBL" id="RBWV01000011">
    <property type="protein sequence ID" value="RKS75435.1"/>
    <property type="molecule type" value="Genomic_DNA"/>
</dbReference>
<protein>
    <submittedName>
        <fullName evidence="2">Uncharacterized protein</fullName>
    </submittedName>
</protein>
<dbReference type="AlphaFoldDB" id="A0A420XQA7"/>
<dbReference type="Proteomes" id="UP000281955">
    <property type="component" value="Unassembled WGS sequence"/>
</dbReference>
<feature type="transmembrane region" description="Helical" evidence="1">
    <location>
        <begin position="56"/>
        <end position="78"/>
    </location>
</feature>
<evidence type="ECO:0000313" key="3">
    <source>
        <dbReference type="Proteomes" id="UP000281955"/>
    </source>
</evidence>
<keyword evidence="1" id="KW-0472">Membrane</keyword>
<sequence length="89" mass="9280">MTRAVARRESSGAEPSAARSALVLRAVLAAFGALVCGGFSGLALVGAAGHDDRRGLLVFGLGTAVLALVALVDIVVLVRRIRQERRPWT</sequence>
<dbReference type="RefSeq" id="WP_121193205.1">
    <property type="nucleotide sequence ID" value="NZ_RBWV01000011.1"/>
</dbReference>
<comment type="caution">
    <text evidence="2">The sequence shown here is derived from an EMBL/GenBank/DDBJ whole genome shotgun (WGS) entry which is preliminary data.</text>
</comment>
<keyword evidence="1" id="KW-1133">Transmembrane helix</keyword>
<proteinExistence type="predicted"/>
<organism evidence="2 3">
    <name type="scientific">Motilibacter peucedani</name>
    <dbReference type="NCBI Taxonomy" id="598650"/>
    <lineage>
        <taxon>Bacteria</taxon>
        <taxon>Bacillati</taxon>
        <taxon>Actinomycetota</taxon>
        <taxon>Actinomycetes</taxon>
        <taxon>Motilibacterales</taxon>
        <taxon>Motilibacteraceae</taxon>
        <taxon>Motilibacter</taxon>
    </lineage>
</organism>
<reference evidence="2 3" key="1">
    <citation type="submission" date="2018-10" db="EMBL/GenBank/DDBJ databases">
        <title>Genomic Encyclopedia of Archaeal and Bacterial Type Strains, Phase II (KMG-II): from individual species to whole genera.</title>
        <authorList>
            <person name="Goeker M."/>
        </authorList>
    </citation>
    <scope>NUCLEOTIDE SEQUENCE [LARGE SCALE GENOMIC DNA]</scope>
    <source>
        <strain evidence="2 3">RP-AC37</strain>
    </source>
</reference>
<evidence type="ECO:0000313" key="2">
    <source>
        <dbReference type="EMBL" id="RKS75435.1"/>
    </source>
</evidence>
<keyword evidence="1" id="KW-0812">Transmembrane</keyword>